<dbReference type="InterPro" id="IPR050090">
    <property type="entry name" value="Tyrosine_recombinase_XerCD"/>
</dbReference>
<organism evidence="7 8">
    <name type="scientific">Deinococcus aetherius</name>
    <dbReference type="NCBI Taxonomy" id="200252"/>
    <lineage>
        <taxon>Bacteria</taxon>
        <taxon>Thermotogati</taxon>
        <taxon>Deinococcota</taxon>
        <taxon>Deinococci</taxon>
        <taxon>Deinococcales</taxon>
        <taxon>Deinococcaceae</taxon>
        <taxon>Deinococcus</taxon>
    </lineage>
</organism>
<dbReference type="InterPro" id="IPR004107">
    <property type="entry name" value="Integrase_SAM-like_N"/>
</dbReference>
<dbReference type="Gene3D" id="1.10.150.130">
    <property type="match status" value="1"/>
</dbReference>
<dbReference type="CDD" id="cd00796">
    <property type="entry name" value="INT_Rci_Hp1_C"/>
    <property type="match status" value="1"/>
</dbReference>
<dbReference type="PANTHER" id="PTHR30349">
    <property type="entry name" value="PHAGE INTEGRASE-RELATED"/>
    <property type="match status" value="1"/>
</dbReference>
<feature type="domain" description="Tyr recombinase" evidence="5">
    <location>
        <begin position="154"/>
        <end position="315"/>
    </location>
</feature>
<dbReference type="InterPro" id="IPR011010">
    <property type="entry name" value="DNA_brk_join_enz"/>
</dbReference>
<dbReference type="Pfam" id="PF00589">
    <property type="entry name" value="Phage_integrase"/>
    <property type="match status" value="1"/>
</dbReference>
<dbReference type="Pfam" id="PF02899">
    <property type="entry name" value="Phage_int_SAM_1"/>
    <property type="match status" value="1"/>
</dbReference>
<geneLocation type="plasmid" evidence="7 8">
    <name>pDAETH-5</name>
</geneLocation>
<proteinExistence type="predicted"/>
<keyword evidence="3" id="KW-0233">DNA recombination</keyword>
<evidence type="ECO:0000259" key="6">
    <source>
        <dbReference type="PROSITE" id="PS51900"/>
    </source>
</evidence>
<keyword evidence="7" id="KW-0614">Plasmid</keyword>
<dbReference type="PROSITE" id="PS51898">
    <property type="entry name" value="TYR_RECOMBINASE"/>
    <property type="match status" value="1"/>
</dbReference>
<protein>
    <submittedName>
        <fullName evidence="7">Integrase</fullName>
    </submittedName>
</protein>
<dbReference type="InterPro" id="IPR010998">
    <property type="entry name" value="Integrase_recombinase_N"/>
</dbReference>
<sequence length="317" mass="34734">MTPPTTALDLYRGDLVARVSPFASLHPGELKRRAAEAARDKAATVLWNLAEAYLATYGRSGARISPKTLLMYREAVRSFVAYATDHAVDLLRPGKNVGALYLRHLEAQGYAPATVRVKLAGARSLYQALRWADATSADPFVDARAARDLTPAWDKRQPYTEDETARLLDAADPRMRALLLLCGHAGLRIAEALTLEWADVDLSARALVVRHGKGGKSRRVSLSRSLTAALGALEGHEGPVIGNSSEAARKRLATLCRRAGIENKGYHALRHYAGTRLVREGHSLDEAARHLGHASIETTRVYAKWSDHRLHDALGNW</sequence>
<dbReference type="InterPro" id="IPR044068">
    <property type="entry name" value="CB"/>
</dbReference>
<dbReference type="InterPro" id="IPR013762">
    <property type="entry name" value="Integrase-like_cat_sf"/>
</dbReference>
<evidence type="ECO:0000256" key="4">
    <source>
        <dbReference type="PROSITE-ProRule" id="PRU01248"/>
    </source>
</evidence>
<dbReference type="SUPFAM" id="SSF56349">
    <property type="entry name" value="DNA breaking-rejoining enzymes"/>
    <property type="match status" value="1"/>
</dbReference>
<dbReference type="EMBL" id="AP026565">
    <property type="protein sequence ID" value="BDP44903.1"/>
    <property type="molecule type" value="Genomic_DNA"/>
</dbReference>
<gene>
    <name evidence="7" type="ORF">DAETH_48720</name>
</gene>
<accession>A0ABM8AM21</accession>
<evidence type="ECO:0000256" key="1">
    <source>
        <dbReference type="ARBA" id="ARBA00022908"/>
    </source>
</evidence>
<dbReference type="Proteomes" id="UP001064971">
    <property type="component" value="Plasmid pDAETH-5"/>
</dbReference>
<evidence type="ECO:0000256" key="2">
    <source>
        <dbReference type="ARBA" id="ARBA00023125"/>
    </source>
</evidence>
<dbReference type="PROSITE" id="PS51900">
    <property type="entry name" value="CB"/>
    <property type="match status" value="1"/>
</dbReference>
<dbReference type="InterPro" id="IPR002104">
    <property type="entry name" value="Integrase_catalytic"/>
</dbReference>
<reference evidence="7" key="1">
    <citation type="submission" date="2022-07" db="EMBL/GenBank/DDBJ databases">
        <title>Complete Genome Sequence of the Radioresistant Bacterium Deinococcus aetherius ST0316, Isolated from the Air Dust collected in Lower Stratosphere above Japan.</title>
        <authorList>
            <person name="Satoh K."/>
            <person name="Hagiwara K."/>
            <person name="Katsumata K."/>
            <person name="Kubo A."/>
            <person name="Yokobori S."/>
            <person name="Yamagishi A."/>
            <person name="Oono Y."/>
            <person name="Narumi I."/>
        </authorList>
    </citation>
    <scope>NUCLEOTIDE SEQUENCE</scope>
    <source>
        <strain evidence="7">ST0316</strain>
        <plasmid evidence="7">pDAETH-5</plasmid>
    </source>
</reference>
<keyword evidence="1" id="KW-0229">DNA integration</keyword>
<evidence type="ECO:0000259" key="5">
    <source>
        <dbReference type="PROSITE" id="PS51898"/>
    </source>
</evidence>
<evidence type="ECO:0000313" key="7">
    <source>
        <dbReference type="EMBL" id="BDP44903.1"/>
    </source>
</evidence>
<feature type="domain" description="Core-binding (CB)" evidence="6">
    <location>
        <begin position="48"/>
        <end position="130"/>
    </location>
</feature>
<keyword evidence="2 4" id="KW-0238">DNA-binding</keyword>
<dbReference type="Gene3D" id="1.10.443.10">
    <property type="entry name" value="Intergrase catalytic core"/>
    <property type="match status" value="1"/>
</dbReference>
<dbReference type="PANTHER" id="PTHR30349:SF81">
    <property type="entry name" value="TYROSINE RECOMBINASE XERC"/>
    <property type="match status" value="1"/>
</dbReference>
<keyword evidence="8" id="KW-1185">Reference proteome</keyword>
<dbReference type="RefSeq" id="WP_264778999.1">
    <property type="nucleotide sequence ID" value="NZ_AP026565.1"/>
</dbReference>
<evidence type="ECO:0000256" key="3">
    <source>
        <dbReference type="ARBA" id="ARBA00023172"/>
    </source>
</evidence>
<evidence type="ECO:0000313" key="8">
    <source>
        <dbReference type="Proteomes" id="UP001064971"/>
    </source>
</evidence>
<name>A0ABM8AM21_9DEIO</name>